<comment type="caution">
    <text evidence="1">The sequence shown here is derived from an EMBL/GenBank/DDBJ whole genome shotgun (WGS) entry which is preliminary data.</text>
</comment>
<dbReference type="InterPro" id="IPR010106">
    <property type="entry name" value="RpnA"/>
</dbReference>
<dbReference type="Proteomes" id="UP001564408">
    <property type="component" value="Unassembled WGS sequence"/>
</dbReference>
<dbReference type="EMBL" id="JBDKXB010000090">
    <property type="protein sequence ID" value="MEY6434316.1"/>
    <property type="molecule type" value="Genomic_DNA"/>
</dbReference>
<dbReference type="PANTHER" id="PTHR41317">
    <property type="entry name" value="PD-(D_E)XK NUCLEASE FAMILY TRANSPOSASE"/>
    <property type="match status" value="1"/>
</dbReference>
<name>A0ABV4BIG2_9GAMM</name>
<dbReference type="PANTHER" id="PTHR41317:SF1">
    <property type="entry name" value="PD-(D_E)XK NUCLEASE FAMILY TRANSPOSASE"/>
    <property type="match status" value="1"/>
</dbReference>
<keyword evidence="2" id="KW-1185">Reference proteome</keyword>
<accession>A0ABV4BIG2</accession>
<organism evidence="1 2">
    <name type="scientific">Thioalkalicoccus limnaeus</name>
    <dbReference type="NCBI Taxonomy" id="120681"/>
    <lineage>
        <taxon>Bacteria</taxon>
        <taxon>Pseudomonadati</taxon>
        <taxon>Pseudomonadota</taxon>
        <taxon>Gammaproteobacteria</taxon>
        <taxon>Chromatiales</taxon>
        <taxon>Chromatiaceae</taxon>
        <taxon>Thioalkalicoccus</taxon>
    </lineage>
</organism>
<reference evidence="1 2" key="1">
    <citation type="submission" date="2024-05" db="EMBL/GenBank/DDBJ databases">
        <title>Genome Sequence and Characterization of the New Strain Purple Sulfur Bacterium of Genus Thioalkalicoccus.</title>
        <authorList>
            <person name="Bryantseva I.A."/>
            <person name="Kyndt J.A."/>
            <person name="Imhoff J.F."/>
        </authorList>
    </citation>
    <scope>NUCLEOTIDE SEQUENCE [LARGE SCALE GENOMIC DNA]</scope>
    <source>
        <strain evidence="1 2">Um2</strain>
    </source>
</reference>
<dbReference type="NCBIfam" id="TIGR01784">
    <property type="entry name" value="T_den_put_tspse"/>
    <property type="match status" value="1"/>
</dbReference>
<sequence>LLVDLINVVRSDEPPIVAVTLLNPRLTPERLSGKQLILDLQARDERGQRYNIEMQVRRFALWGARGILYLARLLSEQLEAGQDYRRLKPVIGIHLLDFTLFEDPDQADQALWCFEMRDRLRPAVRLGRELQLNIVELRKADRLGQLP</sequence>
<dbReference type="RefSeq" id="WP_369668692.1">
    <property type="nucleotide sequence ID" value="NZ_JBDKXB010000090.1"/>
</dbReference>
<evidence type="ECO:0000313" key="2">
    <source>
        <dbReference type="Proteomes" id="UP001564408"/>
    </source>
</evidence>
<protein>
    <submittedName>
        <fullName evidence="1">Rpn family recombination-promoting nuclease/putative transposase</fullName>
    </submittedName>
</protein>
<dbReference type="Pfam" id="PF12784">
    <property type="entry name" value="PDDEXK_2"/>
    <property type="match status" value="1"/>
</dbReference>
<proteinExistence type="predicted"/>
<feature type="non-terminal residue" evidence="1">
    <location>
        <position position="147"/>
    </location>
</feature>
<feature type="non-terminal residue" evidence="1">
    <location>
        <position position="1"/>
    </location>
</feature>
<evidence type="ECO:0000313" key="1">
    <source>
        <dbReference type="EMBL" id="MEY6434316.1"/>
    </source>
</evidence>
<gene>
    <name evidence="1" type="ORF">ABC977_18160</name>
</gene>